<dbReference type="PANTHER" id="PTHR35807">
    <property type="entry name" value="TRANSCRIPTIONAL REGULATOR REDD-RELATED"/>
    <property type="match status" value="1"/>
</dbReference>
<dbReference type="InterPro" id="IPR005158">
    <property type="entry name" value="BTAD"/>
</dbReference>
<dbReference type="GO" id="GO:0003677">
    <property type="term" value="F:DNA binding"/>
    <property type="evidence" value="ECO:0007669"/>
    <property type="project" value="InterPro"/>
</dbReference>
<dbReference type="Pfam" id="PF03704">
    <property type="entry name" value="BTAD"/>
    <property type="match status" value="1"/>
</dbReference>
<accession>A0A512DA38</accession>
<protein>
    <recommendedName>
        <fullName evidence="2">Bacterial transcriptional activator domain-containing protein</fullName>
    </recommendedName>
</protein>
<dbReference type="InterPro" id="IPR011990">
    <property type="entry name" value="TPR-like_helical_dom_sf"/>
</dbReference>
<dbReference type="InterPro" id="IPR027417">
    <property type="entry name" value="P-loop_NTPase"/>
</dbReference>
<dbReference type="Gene3D" id="1.10.10.10">
    <property type="entry name" value="Winged helix-like DNA-binding domain superfamily/Winged helix DNA-binding domain"/>
    <property type="match status" value="1"/>
</dbReference>
<dbReference type="InterPro" id="IPR016032">
    <property type="entry name" value="Sig_transdc_resp-reg_C-effctor"/>
</dbReference>
<dbReference type="Proteomes" id="UP000321181">
    <property type="component" value="Unassembled WGS sequence"/>
</dbReference>
<dbReference type="InterPro" id="IPR036388">
    <property type="entry name" value="WH-like_DNA-bd_sf"/>
</dbReference>
<gene>
    <name evidence="3" type="ORF">CAE01nite_10610</name>
</gene>
<evidence type="ECO:0000259" key="2">
    <source>
        <dbReference type="SMART" id="SM01043"/>
    </source>
</evidence>
<proteinExistence type="predicted"/>
<dbReference type="SMART" id="SM01043">
    <property type="entry name" value="BTAD"/>
    <property type="match status" value="1"/>
</dbReference>
<feature type="compositionally biased region" description="Low complexity" evidence="1">
    <location>
        <begin position="737"/>
        <end position="764"/>
    </location>
</feature>
<evidence type="ECO:0000313" key="4">
    <source>
        <dbReference type="Proteomes" id="UP000321181"/>
    </source>
</evidence>
<dbReference type="InterPro" id="IPR051677">
    <property type="entry name" value="AfsR-DnrI-RedD_regulator"/>
</dbReference>
<name>A0A512DA38_9CELL</name>
<dbReference type="SUPFAM" id="SSF46894">
    <property type="entry name" value="C-terminal effector domain of the bipartite response regulators"/>
    <property type="match status" value="1"/>
</dbReference>
<comment type="caution">
    <text evidence="3">The sequence shown here is derived from an EMBL/GenBank/DDBJ whole genome shotgun (WGS) entry which is preliminary data.</text>
</comment>
<dbReference type="GO" id="GO:0006355">
    <property type="term" value="P:regulation of DNA-templated transcription"/>
    <property type="evidence" value="ECO:0007669"/>
    <property type="project" value="InterPro"/>
</dbReference>
<dbReference type="AlphaFoldDB" id="A0A512DA38"/>
<evidence type="ECO:0000313" key="3">
    <source>
        <dbReference type="EMBL" id="GEO33336.1"/>
    </source>
</evidence>
<dbReference type="Gene3D" id="1.25.40.10">
    <property type="entry name" value="Tetratricopeptide repeat domain"/>
    <property type="match status" value="1"/>
</dbReference>
<feature type="region of interest" description="Disordered" evidence="1">
    <location>
        <begin position="708"/>
        <end position="772"/>
    </location>
</feature>
<evidence type="ECO:0000256" key="1">
    <source>
        <dbReference type="SAM" id="MobiDB-lite"/>
    </source>
</evidence>
<dbReference type="SUPFAM" id="SSF52540">
    <property type="entry name" value="P-loop containing nucleoside triphosphate hydrolases"/>
    <property type="match status" value="1"/>
</dbReference>
<sequence>MTVGYDDDDALYESLEVRVLGPLRVRRADGTVVQPAEWLSSQTADLLRLLALHVNEPVAVDDLVQALWPKADEARGRASLRNSASRLRRVLGEDCVQRRLGSFVLTGAWVDAQAFRNLARQARREMVAGAFAQVVTTAREAEAVYLGEFRTQNEGAEWGLRERDALAAMFRTVLVDAAEAAQALGWWHDAVGFAERTLLLEPCSERAFRALMSAQHGLGETALALKTYDRCRRALAEDVGADPSAETRELHLRLLADEPVVVDAAPFSGRSHESQWLQEIVETAAATGEPTMVCVTGAPHAGKTRLVEHAVAAVDAPLRTVTCAASRDPWPDVLSALEDLGAGVPPVGAPAAVPRGDVSVVLVDDVHLLPDTGVDQLGERLPTLCGPVCVVLAGRSPDVDAPAQRLARRWGARGSLLAVPPLGSEEVAELCTALLHGEVSTQLADDVVQRTGGLAGSVVPLVREWAAAGRIAATGSGLVVLNRGAAAQTDVSLRQLLVEAVAQLPAAALDLLHLVAVIGRPVTVEVLLPLTSALGLATGANDFRWLRSTLDHLTDLALLTSTEAGLAPRDPLFNDLVLTWLRPSVRRQLHRKIAERAYISSAERVEHWTRAGEPQLARAAAMDAAADAAEEHQHERARLYLRRLCHASEETNATPADRAELYEHWGDAAALLGRMPEARAAYATAAATAWAHELPDHARLDAKCRGVMAGTPLPATDPAPAPSSQRPEPPRPRVDLSRTPGAPAGRPASSPSPSSWPSSWSYPGGPTPGDLLEEHCEQAIRDADALGDPDVRAAARIASVWDVGIPQRRFRAVRRTAMQALELAQDPAVQAQALAAGWLAAALVGDASAVEPLPDRALGACWGDVLGAGDAALLAVRCLVAHDLGGDDLGVLMRAAAQHGLLRDPLSFQWLGIRLATERGDLAEALEIDGTPTPSSASPLVRALRACASGALAMELGRSEDAQASLVTVLEQASGSGVTLPVPEAAARQVVLLARDDPPSARRWFDLFEESLDGQEFPRETVLKLIARAAMRSADGRPADAAAAAAGAAHTAERAGLVHLAALAHRHRAIHLAAAGNVYEARLAAAAETRWRRHGGLDALSRMDEPETEVAVRRPLPLRD</sequence>
<feature type="domain" description="Bacterial transcriptional activator" evidence="2">
    <location>
        <begin position="110"/>
        <end position="255"/>
    </location>
</feature>
<organism evidence="3 4">
    <name type="scientific">Cellulomonas aerilata</name>
    <dbReference type="NCBI Taxonomy" id="515326"/>
    <lineage>
        <taxon>Bacteria</taxon>
        <taxon>Bacillati</taxon>
        <taxon>Actinomycetota</taxon>
        <taxon>Actinomycetes</taxon>
        <taxon>Micrococcales</taxon>
        <taxon>Cellulomonadaceae</taxon>
        <taxon>Cellulomonas</taxon>
    </lineage>
</organism>
<keyword evidence="4" id="KW-1185">Reference proteome</keyword>
<dbReference type="RefSeq" id="WP_186816432.1">
    <property type="nucleotide sequence ID" value="NZ_BAAARM010000002.1"/>
</dbReference>
<reference evidence="3 4" key="1">
    <citation type="submission" date="2019-07" db="EMBL/GenBank/DDBJ databases">
        <title>Whole genome shotgun sequence of Cellulomonas aerilata NBRC 106308.</title>
        <authorList>
            <person name="Hosoyama A."/>
            <person name="Uohara A."/>
            <person name="Ohji S."/>
            <person name="Ichikawa N."/>
        </authorList>
    </citation>
    <scope>NUCLEOTIDE SEQUENCE [LARGE SCALE GENOMIC DNA]</scope>
    <source>
        <strain evidence="3 4">NBRC 106308</strain>
    </source>
</reference>
<dbReference type="EMBL" id="BJYY01000007">
    <property type="protein sequence ID" value="GEO33336.1"/>
    <property type="molecule type" value="Genomic_DNA"/>
</dbReference>
<dbReference type="SUPFAM" id="SSF48452">
    <property type="entry name" value="TPR-like"/>
    <property type="match status" value="1"/>
</dbReference>